<feature type="transmembrane region" description="Helical" evidence="1">
    <location>
        <begin position="6"/>
        <end position="26"/>
    </location>
</feature>
<dbReference type="InterPro" id="IPR006750">
    <property type="entry name" value="YdcZ"/>
</dbReference>
<organism evidence="2 3">
    <name type="scientific">Azohydromonas lata</name>
    <dbReference type="NCBI Taxonomy" id="45677"/>
    <lineage>
        <taxon>Bacteria</taxon>
        <taxon>Pseudomonadati</taxon>
        <taxon>Pseudomonadota</taxon>
        <taxon>Betaproteobacteria</taxon>
        <taxon>Burkholderiales</taxon>
        <taxon>Sphaerotilaceae</taxon>
        <taxon>Azohydromonas</taxon>
    </lineage>
</organism>
<keyword evidence="1" id="KW-0812">Transmembrane</keyword>
<sequence length="152" mass="15628">MSPTSTLISSLLVIGAGISVALQQILNANLRTQLGSPWWAGFVSYFVGMVAMLLVATMAPGPRLSLPNIGSGTGSWMAWTGGVFGAIFIGTAILMVPRLGAATVLALIVVGQMLGSMAFDHFGLFGMPQHPASLVRMAGAGCLILGVVLVRA</sequence>
<evidence type="ECO:0000313" key="3">
    <source>
        <dbReference type="Proteomes" id="UP001293718"/>
    </source>
</evidence>
<protein>
    <submittedName>
        <fullName evidence="2">DMT family transporter</fullName>
    </submittedName>
</protein>
<keyword evidence="1" id="KW-1133">Transmembrane helix</keyword>
<name>A0ABU5ICB0_9BURK</name>
<keyword evidence="1" id="KW-0472">Membrane</keyword>
<reference evidence="2 3" key="1">
    <citation type="submission" date="2023-11" db="EMBL/GenBank/DDBJ databases">
        <title>Draft genome of Azohydromonas lata strain H1 (DSM1123), a polyhydroxyalkanoate producer.</title>
        <authorList>
            <person name="Traversa D."/>
            <person name="D'Addabbo P."/>
            <person name="Pazzani C."/>
            <person name="Manzari C."/>
            <person name="Chiara M."/>
            <person name="Scrascia M."/>
        </authorList>
    </citation>
    <scope>NUCLEOTIDE SEQUENCE [LARGE SCALE GENOMIC DNA]</scope>
    <source>
        <strain evidence="2 3">H1</strain>
    </source>
</reference>
<feature type="transmembrane region" description="Helical" evidence="1">
    <location>
        <begin position="131"/>
        <end position="150"/>
    </location>
</feature>
<dbReference type="Proteomes" id="UP001293718">
    <property type="component" value="Unassembled WGS sequence"/>
</dbReference>
<keyword evidence="3" id="KW-1185">Reference proteome</keyword>
<dbReference type="RefSeq" id="WP_066337614.1">
    <property type="nucleotide sequence ID" value="NZ_JAXOJX010000011.1"/>
</dbReference>
<gene>
    <name evidence="2" type="ORF">SM757_09055</name>
</gene>
<comment type="caution">
    <text evidence="2">The sequence shown here is derived from an EMBL/GenBank/DDBJ whole genome shotgun (WGS) entry which is preliminary data.</text>
</comment>
<accession>A0ABU5ICB0</accession>
<dbReference type="PANTHER" id="PTHR34821:SF2">
    <property type="entry name" value="INNER MEMBRANE PROTEIN YDCZ"/>
    <property type="match status" value="1"/>
</dbReference>
<dbReference type="EMBL" id="JAXOJX010000011">
    <property type="protein sequence ID" value="MDZ5456724.1"/>
    <property type="molecule type" value="Genomic_DNA"/>
</dbReference>
<dbReference type="PANTHER" id="PTHR34821">
    <property type="entry name" value="INNER MEMBRANE PROTEIN YDCZ"/>
    <property type="match status" value="1"/>
</dbReference>
<proteinExistence type="predicted"/>
<feature type="transmembrane region" description="Helical" evidence="1">
    <location>
        <begin position="101"/>
        <end position="119"/>
    </location>
</feature>
<evidence type="ECO:0000256" key="1">
    <source>
        <dbReference type="SAM" id="Phobius"/>
    </source>
</evidence>
<evidence type="ECO:0000313" key="2">
    <source>
        <dbReference type="EMBL" id="MDZ5456724.1"/>
    </source>
</evidence>
<dbReference type="Pfam" id="PF04657">
    <property type="entry name" value="DMT_YdcZ"/>
    <property type="match status" value="1"/>
</dbReference>
<feature type="transmembrane region" description="Helical" evidence="1">
    <location>
        <begin position="38"/>
        <end position="56"/>
    </location>
</feature>
<feature type="transmembrane region" description="Helical" evidence="1">
    <location>
        <begin position="76"/>
        <end position="94"/>
    </location>
</feature>